<dbReference type="Gene3D" id="3.30.565.10">
    <property type="entry name" value="Histidine kinase-like ATPase, C-terminal domain"/>
    <property type="match status" value="1"/>
</dbReference>
<dbReference type="EC" id="2.7.13.3" evidence="3"/>
<evidence type="ECO:0000256" key="8">
    <source>
        <dbReference type="ARBA" id="ARBA00022989"/>
    </source>
</evidence>
<dbReference type="GO" id="GO:0005524">
    <property type="term" value="F:ATP binding"/>
    <property type="evidence" value="ECO:0007669"/>
    <property type="project" value="UniProtKB-KW"/>
</dbReference>
<sequence>MTGTGGRARYLWLGGLVVICLGLLGLAAWQLVVLERQMRIDATENMIWVFGQTQIEALNLALALSDEATPQQIQTRFDIVVSRLTLLEDGPQRRFLEDAGISETLAGWRNGLLALDPAQDADPVGLRAHVTALVAALRAKASLVMSHEWQIQATRLDSLRQLHLLALASVLGAAAAGLGLVAILIDRERRLMSGRLDRLRAEKLASDLERERKTSENHRRFADLIAHQFRTPLAVIDSAMHRLTRRGESPVPPELIAQKATVSREAVARLVKLTDTALMMSRLEADAVLPSLRAHDLRDLVTSVIDDLMATARDRDPARIRQSVQTEPTVALCDPMLTAEILSNLLRNALLYSPPDCRVDVSVSQSRDYVVCRVEDRGKGMSPDEIECAFDRFYRGSGHETLPGSGLGLTLARHLARIQGGEVTLMERDEGGLIAALYLPREDAA</sequence>
<evidence type="ECO:0000256" key="4">
    <source>
        <dbReference type="ARBA" id="ARBA00022553"/>
    </source>
</evidence>
<dbReference type="InterPro" id="IPR036097">
    <property type="entry name" value="HisK_dim/P_sf"/>
</dbReference>
<organism evidence="12 13">
    <name type="scientific">Pelagibacterium flavum</name>
    <dbReference type="NCBI Taxonomy" id="2984530"/>
    <lineage>
        <taxon>Bacteria</taxon>
        <taxon>Pseudomonadati</taxon>
        <taxon>Pseudomonadota</taxon>
        <taxon>Alphaproteobacteria</taxon>
        <taxon>Hyphomicrobiales</taxon>
        <taxon>Devosiaceae</taxon>
        <taxon>Pelagibacterium</taxon>
    </lineage>
</organism>
<comment type="subcellular location">
    <subcellularLocation>
        <location evidence="2">Membrane</location>
    </subcellularLocation>
</comment>
<feature type="transmembrane region" description="Helical" evidence="10">
    <location>
        <begin position="12"/>
        <end position="34"/>
    </location>
</feature>
<feature type="domain" description="Histidine kinase" evidence="11">
    <location>
        <begin position="224"/>
        <end position="443"/>
    </location>
</feature>
<keyword evidence="12" id="KW-0067">ATP-binding</keyword>
<dbReference type="SMART" id="SM00388">
    <property type="entry name" value="HisKA"/>
    <property type="match status" value="1"/>
</dbReference>
<dbReference type="Pfam" id="PF02518">
    <property type="entry name" value="HATPase_c"/>
    <property type="match status" value="1"/>
</dbReference>
<dbReference type="Gene3D" id="1.10.287.130">
    <property type="match status" value="1"/>
</dbReference>
<evidence type="ECO:0000256" key="5">
    <source>
        <dbReference type="ARBA" id="ARBA00022679"/>
    </source>
</evidence>
<feature type="transmembrane region" description="Helical" evidence="10">
    <location>
        <begin position="164"/>
        <end position="185"/>
    </location>
</feature>
<evidence type="ECO:0000256" key="6">
    <source>
        <dbReference type="ARBA" id="ARBA00022692"/>
    </source>
</evidence>
<dbReference type="EMBL" id="CP107716">
    <property type="protein sequence ID" value="UYQ72650.1"/>
    <property type="molecule type" value="Genomic_DNA"/>
</dbReference>
<evidence type="ECO:0000256" key="9">
    <source>
        <dbReference type="ARBA" id="ARBA00023136"/>
    </source>
</evidence>
<evidence type="ECO:0000259" key="11">
    <source>
        <dbReference type="PROSITE" id="PS50109"/>
    </source>
</evidence>
<dbReference type="SMART" id="SM00387">
    <property type="entry name" value="HATPase_c"/>
    <property type="match status" value="1"/>
</dbReference>
<dbReference type="CDD" id="cd00082">
    <property type="entry name" value="HisKA"/>
    <property type="match status" value="1"/>
</dbReference>
<evidence type="ECO:0000256" key="7">
    <source>
        <dbReference type="ARBA" id="ARBA00022777"/>
    </source>
</evidence>
<keyword evidence="6 10" id="KW-0812">Transmembrane</keyword>
<keyword evidence="12" id="KW-0547">Nucleotide-binding</keyword>
<evidence type="ECO:0000256" key="10">
    <source>
        <dbReference type="SAM" id="Phobius"/>
    </source>
</evidence>
<evidence type="ECO:0000256" key="1">
    <source>
        <dbReference type="ARBA" id="ARBA00000085"/>
    </source>
</evidence>
<keyword evidence="9 10" id="KW-0472">Membrane</keyword>
<keyword evidence="13" id="KW-1185">Reference proteome</keyword>
<dbReference type="PANTHER" id="PTHR45436:SF5">
    <property type="entry name" value="SENSOR HISTIDINE KINASE TRCS"/>
    <property type="match status" value="1"/>
</dbReference>
<proteinExistence type="predicted"/>
<dbReference type="CDD" id="cd00075">
    <property type="entry name" value="HATPase"/>
    <property type="match status" value="1"/>
</dbReference>
<keyword evidence="7" id="KW-0418">Kinase</keyword>
<dbReference type="RefSeq" id="WP_264226262.1">
    <property type="nucleotide sequence ID" value="NZ_CP107716.1"/>
</dbReference>
<comment type="catalytic activity">
    <reaction evidence="1">
        <text>ATP + protein L-histidine = ADP + protein N-phospho-L-histidine.</text>
        <dbReference type="EC" id="2.7.13.3"/>
    </reaction>
</comment>
<keyword evidence="5" id="KW-0808">Transferase</keyword>
<dbReference type="InterPro" id="IPR003594">
    <property type="entry name" value="HATPase_dom"/>
</dbReference>
<evidence type="ECO:0000256" key="2">
    <source>
        <dbReference type="ARBA" id="ARBA00004370"/>
    </source>
</evidence>
<dbReference type="PANTHER" id="PTHR45436">
    <property type="entry name" value="SENSOR HISTIDINE KINASE YKOH"/>
    <property type="match status" value="1"/>
</dbReference>
<evidence type="ECO:0000313" key="12">
    <source>
        <dbReference type="EMBL" id="UYQ72650.1"/>
    </source>
</evidence>
<reference evidence="12" key="1">
    <citation type="submission" date="2022-10" db="EMBL/GenBank/DDBJ databases">
        <title>YIM 151497 complete genome.</title>
        <authorList>
            <person name="Chen X."/>
        </authorList>
    </citation>
    <scope>NUCLEOTIDE SEQUENCE</scope>
    <source>
        <strain evidence="12">YIM 151497</strain>
    </source>
</reference>
<dbReference type="InterPro" id="IPR036890">
    <property type="entry name" value="HATPase_C_sf"/>
</dbReference>
<name>A0ABY6ISI5_9HYPH</name>
<gene>
    <name evidence="12" type="ORF">OF122_02370</name>
</gene>
<dbReference type="InterPro" id="IPR050428">
    <property type="entry name" value="TCS_sensor_his_kinase"/>
</dbReference>
<accession>A0ABY6ISI5</accession>
<keyword evidence="4" id="KW-0597">Phosphoprotein</keyword>
<dbReference type="PRINTS" id="PR00344">
    <property type="entry name" value="BCTRLSENSOR"/>
</dbReference>
<dbReference type="InterPro" id="IPR005467">
    <property type="entry name" value="His_kinase_dom"/>
</dbReference>
<dbReference type="InterPro" id="IPR003661">
    <property type="entry name" value="HisK_dim/P_dom"/>
</dbReference>
<dbReference type="PROSITE" id="PS50109">
    <property type="entry name" value="HIS_KIN"/>
    <property type="match status" value="1"/>
</dbReference>
<dbReference type="Pfam" id="PF00512">
    <property type="entry name" value="HisKA"/>
    <property type="match status" value="1"/>
</dbReference>
<protein>
    <recommendedName>
        <fullName evidence="3">histidine kinase</fullName>
        <ecNumber evidence="3">2.7.13.3</ecNumber>
    </recommendedName>
</protein>
<evidence type="ECO:0000313" key="13">
    <source>
        <dbReference type="Proteomes" id="UP001163882"/>
    </source>
</evidence>
<dbReference type="Proteomes" id="UP001163882">
    <property type="component" value="Chromosome"/>
</dbReference>
<evidence type="ECO:0000256" key="3">
    <source>
        <dbReference type="ARBA" id="ARBA00012438"/>
    </source>
</evidence>
<dbReference type="SUPFAM" id="SSF55874">
    <property type="entry name" value="ATPase domain of HSP90 chaperone/DNA topoisomerase II/histidine kinase"/>
    <property type="match status" value="1"/>
</dbReference>
<dbReference type="SUPFAM" id="SSF47384">
    <property type="entry name" value="Homodimeric domain of signal transducing histidine kinase"/>
    <property type="match status" value="1"/>
</dbReference>
<keyword evidence="8 10" id="KW-1133">Transmembrane helix</keyword>
<dbReference type="InterPro" id="IPR004358">
    <property type="entry name" value="Sig_transdc_His_kin-like_C"/>
</dbReference>